<dbReference type="OrthoDB" id="6784515at2759"/>
<dbReference type="STRING" id="105785.A0A2J7R5A9"/>
<accession>A0A2J7R5A9</accession>
<feature type="non-terminal residue" evidence="2">
    <location>
        <position position="1"/>
    </location>
</feature>
<feature type="compositionally biased region" description="Polar residues" evidence="1">
    <location>
        <begin position="179"/>
        <end position="196"/>
    </location>
</feature>
<dbReference type="Proteomes" id="UP000235965">
    <property type="component" value="Unassembled WGS sequence"/>
</dbReference>
<proteinExistence type="predicted"/>
<evidence type="ECO:0000313" key="2">
    <source>
        <dbReference type="EMBL" id="PNF36021.1"/>
    </source>
</evidence>
<gene>
    <name evidence="2" type="ORF">B7P43_G18443</name>
</gene>
<feature type="compositionally biased region" description="Basic and acidic residues" evidence="1">
    <location>
        <begin position="199"/>
        <end position="228"/>
    </location>
</feature>
<sequence>QWEEFLQFRGIPPQHWLIVAKRSITGSVSKQWLEAISSKLASYEQFKSEFLGTWWSPAQQGLVKCKLYQSRYEKGGGLTLSAHLLKFATMASYLEPRLTDQEIIEAIRSHYPLKIQELLVSTKLNTVAEFLEVLKRLELMEEREDVSDVPPRSGQYQPPFQANRGRNYRQEGPGPVRQVRQNDQSYQGGWRNSSGRGNFRRDEYPRDRRNFGNRERNPENERENDARGRPPGNTEEN</sequence>
<comment type="caution">
    <text evidence="2">The sequence shown here is derived from an EMBL/GenBank/DDBJ whole genome shotgun (WGS) entry which is preliminary data.</text>
</comment>
<dbReference type="AlphaFoldDB" id="A0A2J7R5A9"/>
<feature type="region of interest" description="Disordered" evidence="1">
    <location>
        <begin position="142"/>
        <end position="237"/>
    </location>
</feature>
<keyword evidence="3" id="KW-1185">Reference proteome</keyword>
<evidence type="ECO:0000256" key="1">
    <source>
        <dbReference type="SAM" id="MobiDB-lite"/>
    </source>
</evidence>
<evidence type="ECO:0000313" key="3">
    <source>
        <dbReference type="Proteomes" id="UP000235965"/>
    </source>
</evidence>
<dbReference type="InParanoid" id="A0A2J7R5A9"/>
<name>A0A2J7R5A9_9NEOP</name>
<evidence type="ECO:0008006" key="4">
    <source>
        <dbReference type="Google" id="ProtNLM"/>
    </source>
</evidence>
<organism evidence="2 3">
    <name type="scientific">Cryptotermes secundus</name>
    <dbReference type="NCBI Taxonomy" id="105785"/>
    <lineage>
        <taxon>Eukaryota</taxon>
        <taxon>Metazoa</taxon>
        <taxon>Ecdysozoa</taxon>
        <taxon>Arthropoda</taxon>
        <taxon>Hexapoda</taxon>
        <taxon>Insecta</taxon>
        <taxon>Pterygota</taxon>
        <taxon>Neoptera</taxon>
        <taxon>Polyneoptera</taxon>
        <taxon>Dictyoptera</taxon>
        <taxon>Blattodea</taxon>
        <taxon>Blattoidea</taxon>
        <taxon>Termitoidae</taxon>
        <taxon>Kalotermitidae</taxon>
        <taxon>Cryptotermitinae</taxon>
        <taxon>Cryptotermes</taxon>
    </lineage>
</organism>
<reference evidence="2 3" key="1">
    <citation type="submission" date="2017-12" db="EMBL/GenBank/DDBJ databases">
        <title>Hemimetabolous genomes reveal molecular basis of termite eusociality.</title>
        <authorList>
            <person name="Harrison M.C."/>
            <person name="Jongepier E."/>
            <person name="Robertson H.M."/>
            <person name="Arning N."/>
            <person name="Bitard-Feildel T."/>
            <person name="Chao H."/>
            <person name="Childers C.P."/>
            <person name="Dinh H."/>
            <person name="Doddapaneni H."/>
            <person name="Dugan S."/>
            <person name="Gowin J."/>
            <person name="Greiner C."/>
            <person name="Han Y."/>
            <person name="Hu H."/>
            <person name="Hughes D.S.T."/>
            <person name="Huylmans A.-K."/>
            <person name="Kemena C."/>
            <person name="Kremer L.P.M."/>
            <person name="Lee S.L."/>
            <person name="Lopez-Ezquerra A."/>
            <person name="Mallet L."/>
            <person name="Monroy-Kuhn J.M."/>
            <person name="Moser A."/>
            <person name="Murali S.C."/>
            <person name="Muzny D.M."/>
            <person name="Otani S."/>
            <person name="Piulachs M.-D."/>
            <person name="Poelchau M."/>
            <person name="Qu J."/>
            <person name="Schaub F."/>
            <person name="Wada-Katsumata A."/>
            <person name="Worley K.C."/>
            <person name="Xie Q."/>
            <person name="Ylla G."/>
            <person name="Poulsen M."/>
            <person name="Gibbs R.A."/>
            <person name="Schal C."/>
            <person name="Richards S."/>
            <person name="Belles X."/>
            <person name="Korb J."/>
            <person name="Bornberg-Bauer E."/>
        </authorList>
    </citation>
    <scope>NUCLEOTIDE SEQUENCE [LARGE SCALE GENOMIC DNA]</scope>
    <source>
        <tissue evidence="2">Whole body</tissue>
    </source>
</reference>
<dbReference type="EMBL" id="NEVH01007300">
    <property type="protein sequence ID" value="PNF36021.1"/>
    <property type="molecule type" value="Genomic_DNA"/>
</dbReference>
<protein>
    <recommendedName>
        <fullName evidence="4">Retrotransposon gag domain-containing protein</fullName>
    </recommendedName>
</protein>